<feature type="transmembrane region" description="Helical" evidence="2">
    <location>
        <begin position="355"/>
        <end position="376"/>
    </location>
</feature>
<organism evidence="3 4">
    <name type="scientific">Cyprinid herpesvirus 3</name>
    <name type="common">CyHV-3</name>
    <dbReference type="NCBI Taxonomy" id="180230"/>
    <lineage>
        <taxon>Viruses</taxon>
        <taxon>Duplodnaviria</taxon>
        <taxon>Heunggongvirae</taxon>
        <taxon>Peploviricota</taxon>
        <taxon>Herviviricetes</taxon>
        <taxon>Herpesvirales</taxon>
        <taxon>Alloherpesviridae</taxon>
        <taxon>Cyvirus</taxon>
        <taxon>Cyvirus cyprinidallo3</taxon>
    </lineage>
</organism>
<evidence type="ECO:0000256" key="1">
    <source>
        <dbReference type="SAM" id="MobiDB-lite"/>
    </source>
</evidence>
<proteinExistence type="predicted"/>
<accession>A4FTH1</accession>
<gene>
    <name evidence="3" type="ORF">KHVJ072</name>
</gene>
<protein>
    <submittedName>
        <fullName evidence="3">Uncharacterized protein</fullName>
    </submittedName>
</protein>
<keyword evidence="2" id="KW-0812">Transmembrane</keyword>
<keyword evidence="2" id="KW-0472">Membrane</keyword>
<name>A4FTH1_CYHV3</name>
<sequence length="377" mass="40954">MGGPSFLNALLFEYTHNRKHMRERSHRCALCLGYLDGFLPQHVHVVGLRRRDAPRDYQDVQGRSPRVEVASESLLPVRPVVAGGGRPHDVVDDHVRRRVGQGRSGQPQLGAVQVEGLVRARRVAAGLPDQRQAHSAPVVGRHLKDVALAALVREVSEGVEVPGPVLVREPRELVLEQGPHGAHHPDPHAGQSPEPQRGQGAAGTHHAGEGGHPPIERRRQVLHPGVVDSGQEVRGHPQQHGLALGGGLLVHEVHQLVVHRQVGRGPDAGSPRRVELVGGPEVLPQSLLESGAPVVPQLRPVLRVGHVGRHELDGVQVDAGVRVGPLRHVRQHVLVEAHYPVVVQRVHGLVQAQELHPGALVLFFAVFILFSLTRWCL</sequence>
<dbReference type="EMBL" id="AP008984">
    <property type="protein sequence ID" value="BAF48876.1"/>
    <property type="molecule type" value="Genomic_DNA"/>
</dbReference>
<evidence type="ECO:0000256" key="2">
    <source>
        <dbReference type="SAM" id="Phobius"/>
    </source>
</evidence>
<keyword evidence="2" id="KW-1133">Transmembrane helix</keyword>
<feature type="compositionally biased region" description="Basic and acidic residues" evidence="1">
    <location>
        <begin position="206"/>
        <end position="216"/>
    </location>
</feature>
<dbReference type="Proteomes" id="UP000169752">
    <property type="component" value="Segment"/>
</dbReference>
<feature type="region of interest" description="Disordered" evidence="1">
    <location>
        <begin position="177"/>
        <end position="216"/>
    </location>
</feature>
<evidence type="ECO:0000313" key="3">
    <source>
        <dbReference type="EMBL" id="BAF48876.1"/>
    </source>
</evidence>
<evidence type="ECO:0000313" key="4">
    <source>
        <dbReference type="Proteomes" id="UP000169752"/>
    </source>
</evidence>
<reference evidence="3 4" key="1">
    <citation type="journal article" date="2007" name="J. Virol.">
        <title>Genome sequences of three koi herpesvirus isolates representing the expanding distribution of an emerging disease threatening koi and common carp worldwide.</title>
        <authorList>
            <person name="Aoki T."/>
            <person name="Hirono I."/>
            <person name="Kurokawa K."/>
            <person name="Fukuda H."/>
            <person name="Nahary R."/>
            <person name="Eldar A."/>
            <person name="Davison A.J."/>
            <person name="Waltzek T.B."/>
            <person name="Bercovier H."/>
            <person name="Hedrick R.P."/>
        </authorList>
    </citation>
    <scope>NUCLEOTIDE SEQUENCE [LARGE SCALE GENOMIC DNA]</scope>
    <source>
        <strain evidence="3">TUMST1</strain>
    </source>
</reference>